<organism evidence="1">
    <name type="scientific">Myoviridae sp. ctoNH1</name>
    <dbReference type="NCBI Taxonomy" id="2826695"/>
    <lineage>
        <taxon>Viruses</taxon>
        <taxon>Duplodnaviria</taxon>
        <taxon>Heunggongvirae</taxon>
        <taxon>Uroviricota</taxon>
        <taxon>Caudoviricetes</taxon>
    </lineage>
</organism>
<protein>
    <submittedName>
        <fullName evidence="1">Uncharacterized protein</fullName>
    </submittedName>
</protein>
<dbReference type="EMBL" id="BK015718">
    <property type="protein sequence ID" value="DAE21843.1"/>
    <property type="molecule type" value="Genomic_DNA"/>
</dbReference>
<sequence length="57" mass="6512">MLCCIIEHVFSFLQKRQAIDTTCHPNDLKNAHSQDLVGGGLLTFTFKKMININNLYD</sequence>
<reference evidence="1" key="1">
    <citation type="journal article" date="2021" name="Proc. Natl. Acad. Sci. U.S.A.">
        <title>A Catalog of Tens of Thousands of Viruses from Human Metagenomes Reveals Hidden Associations with Chronic Diseases.</title>
        <authorList>
            <person name="Tisza M.J."/>
            <person name="Buck C.B."/>
        </authorList>
    </citation>
    <scope>NUCLEOTIDE SEQUENCE</scope>
    <source>
        <strain evidence="1">CtoNH1</strain>
    </source>
</reference>
<proteinExistence type="predicted"/>
<evidence type="ECO:0000313" key="1">
    <source>
        <dbReference type="EMBL" id="DAE21843.1"/>
    </source>
</evidence>
<accession>A0A8S5QSS4</accession>
<name>A0A8S5QSS4_9CAUD</name>